<name>L8IVA3_9CETA</name>
<reference evidence="2 3" key="1">
    <citation type="journal article" date="2012" name="Nat. Genet.">
        <title>The yak genome and adaptation to life at high altitude.</title>
        <authorList>
            <person name="Qiu Q."/>
            <person name="Zhang G."/>
            <person name="Ma T."/>
            <person name="Qian W."/>
            <person name="Wang J."/>
            <person name="Ye Z."/>
            <person name="Cao C."/>
            <person name="Hu Q."/>
            <person name="Kim J."/>
            <person name="Larkin D.M."/>
            <person name="Auvil L."/>
            <person name="Capitanu B."/>
            <person name="Ma J."/>
            <person name="Lewin H.A."/>
            <person name="Qian X."/>
            <person name="Lang Y."/>
            <person name="Zhou R."/>
            <person name="Wang L."/>
            <person name="Wang K."/>
            <person name="Xia J."/>
            <person name="Liao S."/>
            <person name="Pan S."/>
            <person name="Lu X."/>
            <person name="Hou H."/>
            <person name="Wang Y."/>
            <person name="Zang X."/>
            <person name="Yin Y."/>
            <person name="Ma H."/>
            <person name="Zhang J."/>
            <person name="Wang Z."/>
            <person name="Zhang Y."/>
            <person name="Zhang D."/>
            <person name="Yonezawa T."/>
            <person name="Hasegawa M."/>
            <person name="Zhong Y."/>
            <person name="Liu W."/>
            <person name="Zhang Y."/>
            <person name="Huang Z."/>
            <person name="Zhang S."/>
            <person name="Long R."/>
            <person name="Yang H."/>
            <person name="Wang J."/>
            <person name="Lenstra J.A."/>
            <person name="Cooper D.N."/>
            <person name="Wu Y."/>
            <person name="Wang J."/>
            <person name="Shi P."/>
            <person name="Wang J."/>
            <person name="Liu J."/>
        </authorList>
    </citation>
    <scope>NUCLEOTIDE SEQUENCE [LARGE SCALE GENOMIC DNA]</scope>
    <source>
        <strain evidence="3">yakQH1</strain>
    </source>
</reference>
<dbReference type="AlphaFoldDB" id="L8IVA3"/>
<protein>
    <submittedName>
        <fullName evidence="2">Uncharacterized protein</fullName>
    </submittedName>
</protein>
<organism evidence="2 3">
    <name type="scientific">Bos mutus</name>
    <name type="common">wild yak</name>
    <dbReference type="NCBI Taxonomy" id="72004"/>
    <lineage>
        <taxon>Eukaryota</taxon>
        <taxon>Metazoa</taxon>
        <taxon>Chordata</taxon>
        <taxon>Craniata</taxon>
        <taxon>Vertebrata</taxon>
        <taxon>Euteleostomi</taxon>
        <taxon>Mammalia</taxon>
        <taxon>Eutheria</taxon>
        <taxon>Laurasiatheria</taxon>
        <taxon>Artiodactyla</taxon>
        <taxon>Ruminantia</taxon>
        <taxon>Pecora</taxon>
        <taxon>Bovidae</taxon>
        <taxon>Bovinae</taxon>
        <taxon>Bos</taxon>
    </lineage>
</organism>
<sequence length="113" mass="12145">MGAGLADYSYRSLKQDPEPEGAELATVVLGLHSPDRPVESKDEDEEGATALSDHNTAMDPEHGKVGGKGKGGDIKRQMGIAMEEHGDKMDTLATANNENKNHPFSKCDCECFL</sequence>
<feature type="compositionally biased region" description="Basic and acidic residues" evidence="1">
    <location>
        <begin position="59"/>
        <end position="74"/>
    </location>
</feature>
<accession>L8IVA3</accession>
<feature type="region of interest" description="Disordered" evidence="1">
    <location>
        <begin position="1"/>
        <end position="74"/>
    </location>
</feature>
<evidence type="ECO:0000256" key="1">
    <source>
        <dbReference type="SAM" id="MobiDB-lite"/>
    </source>
</evidence>
<gene>
    <name evidence="2" type="ORF">M91_17754</name>
</gene>
<dbReference type="Proteomes" id="UP000011080">
    <property type="component" value="Unassembled WGS sequence"/>
</dbReference>
<evidence type="ECO:0000313" key="2">
    <source>
        <dbReference type="EMBL" id="ELR59928.1"/>
    </source>
</evidence>
<evidence type="ECO:0000313" key="3">
    <source>
        <dbReference type="Proteomes" id="UP000011080"/>
    </source>
</evidence>
<dbReference type="EMBL" id="JH880647">
    <property type="protein sequence ID" value="ELR59928.1"/>
    <property type="molecule type" value="Genomic_DNA"/>
</dbReference>
<proteinExistence type="predicted"/>